<gene>
    <name evidence="2" type="ORF">HMPREF9144_2328</name>
</gene>
<dbReference type="HOGENOM" id="CLU_032897_0_0_10"/>
<keyword evidence="1" id="KW-0472">Membrane</keyword>
<evidence type="ECO:0000313" key="3">
    <source>
        <dbReference type="Proteomes" id="UP000004123"/>
    </source>
</evidence>
<dbReference type="Proteomes" id="UP000004123">
    <property type="component" value="Unassembled WGS sequence"/>
</dbReference>
<sequence length="487" mass="53660">MVLLISINPIATPKKIVIHNISISQINIIFAQKTKRMDPNNNQTLWQVVKKYFNVMPGKASEDNVIAQITEGVNFQGAPLWILILAIFVASLGLNVNSTAVIIGAMLISPLMGPIIGMGLAVGIADLNLFRKAIINYLITTFLSVVTATIYFSLSPITEAQSELLARTSPTLYDVLIALCGGAAGILAVATKGKNNVIPGVAIATALMPPLCTAGYGLAMGNISYFLGAFYLYFINTVFIAFTTCVGVRLMHFHRKKIVHHEKLKYVNYCIASIVIITMIPAGYMTWQIIKQSVIENNVESFLRNEIKDKGTYILSHTFDKENKTLDVITIGNSISNSNVKKAQEALSDYQLADYRLRIIQGASADSLMAMQQKKRGLVAASEGTSSDLKEQVYQNDALQKQLAAYTRYPELAKEMKQELKAICPEAKSITLSHTSEVFVDTALTQKYVLAVIKTSKTLPANDKQQLYKWLKVRIKTDSLQLVVLPQ</sequence>
<feature type="transmembrane region" description="Helical" evidence="1">
    <location>
        <begin position="225"/>
        <end position="246"/>
    </location>
</feature>
<dbReference type="AlphaFoldDB" id="F9DKY6"/>
<dbReference type="eggNOG" id="COG1808">
    <property type="taxonomic scope" value="Bacteria"/>
</dbReference>
<proteinExistence type="predicted"/>
<feature type="transmembrane region" description="Helical" evidence="1">
    <location>
        <begin position="134"/>
        <end position="152"/>
    </location>
</feature>
<dbReference type="Pfam" id="PF04087">
    <property type="entry name" value="DUF389"/>
    <property type="match status" value="1"/>
</dbReference>
<reference evidence="2 3" key="1">
    <citation type="submission" date="2011-04" db="EMBL/GenBank/DDBJ databases">
        <authorList>
            <person name="Muzny D."/>
            <person name="Qin X."/>
            <person name="Deng J."/>
            <person name="Jiang H."/>
            <person name="Liu Y."/>
            <person name="Qu J."/>
            <person name="Song X.-Z."/>
            <person name="Zhang L."/>
            <person name="Thornton R."/>
            <person name="Coyle M."/>
            <person name="Francisco L."/>
            <person name="Jackson L."/>
            <person name="Javaid M."/>
            <person name="Korchina V."/>
            <person name="Kovar C."/>
            <person name="Mata R."/>
            <person name="Mathew T."/>
            <person name="Ngo R."/>
            <person name="Nguyen L."/>
            <person name="Nguyen N."/>
            <person name="Okwuonu G."/>
            <person name="Ongeri F."/>
            <person name="Pham C."/>
            <person name="Simmons D."/>
            <person name="Wilczek-Boney K."/>
            <person name="Hale W."/>
            <person name="Jakkamsetti A."/>
            <person name="Pham P."/>
            <person name="Ruth R."/>
            <person name="San Lucas F."/>
            <person name="Warren J."/>
            <person name="Zhang J."/>
            <person name="Zhao Z."/>
            <person name="Zhou C."/>
            <person name="Zhu D."/>
            <person name="Lee S."/>
            <person name="Bess C."/>
            <person name="Blankenburg K."/>
            <person name="Forbes L."/>
            <person name="Fu Q."/>
            <person name="Gubbala S."/>
            <person name="Hirani K."/>
            <person name="Jayaseelan J.C."/>
            <person name="Lara F."/>
            <person name="Munidasa M."/>
            <person name="Palculict T."/>
            <person name="Patil S."/>
            <person name="Pu L.-L."/>
            <person name="Saada N."/>
            <person name="Tang L."/>
            <person name="Weissenberger G."/>
            <person name="Zhu Y."/>
            <person name="Hemphill L."/>
            <person name="Shang Y."/>
            <person name="Youmans B."/>
            <person name="Ayvaz T."/>
            <person name="Ross M."/>
            <person name="Santibanez J."/>
            <person name="Aqrawi P."/>
            <person name="Gross S."/>
            <person name="Joshi V."/>
            <person name="Fowler G."/>
            <person name="Nazareth L."/>
            <person name="Reid J."/>
            <person name="Worley K."/>
            <person name="Petrosino J."/>
            <person name="Highlander S."/>
            <person name="Gibbs R."/>
        </authorList>
    </citation>
    <scope>NUCLEOTIDE SEQUENCE [LARGE SCALE GENOMIC DNA]</scope>
    <source>
        <strain evidence="2 3">ATCC 700821</strain>
    </source>
</reference>
<organism evidence="2 3">
    <name type="scientific">Prevotella pallens ATCC 700821</name>
    <dbReference type="NCBI Taxonomy" id="997353"/>
    <lineage>
        <taxon>Bacteria</taxon>
        <taxon>Pseudomonadati</taxon>
        <taxon>Bacteroidota</taxon>
        <taxon>Bacteroidia</taxon>
        <taxon>Bacteroidales</taxon>
        <taxon>Prevotellaceae</taxon>
        <taxon>Prevotella</taxon>
    </lineage>
</organism>
<feature type="transmembrane region" description="Helical" evidence="1">
    <location>
        <begin position="78"/>
        <end position="94"/>
    </location>
</feature>
<feature type="transmembrane region" description="Helical" evidence="1">
    <location>
        <begin position="172"/>
        <end position="190"/>
    </location>
</feature>
<keyword evidence="1" id="KW-1133">Transmembrane helix</keyword>
<evidence type="ECO:0000313" key="2">
    <source>
        <dbReference type="EMBL" id="EGQ13827.1"/>
    </source>
</evidence>
<dbReference type="InterPro" id="IPR005240">
    <property type="entry name" value="DUF389"/>
</dbReference>
<comment type="caution">
    <text evidence="2">The sequence shown here is derived from an EMBL/GenBank/DDBJ whole genome shotgun (WGS) entry which is preliminary data.</text>
</comment>
<dbReference type="NCBIfam" id="TIGR00341">
    <property type="entry name" value="TIGR00341 family protein"/>
    <property type="match status" value="1"/>
</dbReference>
<feature type="transmembrane region" description="Helical" evidence="1">
    <location>
        <begin position="266"/>
        <end position="287"/>
    </location>
</feature>
<accession>F9DKY6</accession>
<protein>
    <submittedName>
        <fullName evidence="2">Integral membrane protein</fullName>
    </submittedName>
</protein>
<dbReference type="PANTHER" id="PTHR20992:SF9">
    <property type="entry name" value="AT15442P-RELATED"/>
    <property type="match status" value="1"/>
</dbReference>
<name>F9DKY6_9BACT</name>
<dbReference type="PANTHER" id="PTHR20992">
    <property type="entry name" value="AT15442P-RELATED"/>
    <property type="match status" value="1"/>
</dbReference>
<dbReference type="EMBL" id="AFPY01000111">
    <property type="protein sequence ID" value="EGQ13827.1"/>
    <property type="molecule type" value="Genomic_DNA"/>
</dbReference>
<feature type="transmembrane region" description="Helical" evidence="1">
    <location>
        <begin position="100"/>
        <end position="122"/>
    </location>
</feature>
<feature type="transmembrane region" description="Helical" evidence="1">
    <location>
        <begin position="197"/>
        <end position="219"/>
    </location>
</feature>
<keyword evidence="1" id="KW-0812">Transmembrane</keyword>
<evidence type="ECO:0000256" key="1">
    <source>
        <dbReference type="SAM" id="Phobius"/>
    </source>
</evidence>